<sequence>MHLAYCSCRQLTVVARGEPLKVSVCHCRECQRRTGSAFGVAVFYEAGQVAASGKHQAFVRVGDSGKKLEFRFCPACGSTVYWIADFRPDLIAVALGCFEAPSAIRPTQSVYETTQYTWVSLCLQDPGEA</sequence>
<evidence type="ECO:0000256" key="2">
    <source>
        <dbReference type="ARBA" id="ARBA00022723"/>
    </source>
</evidence>
<dbReference type="Proteomes" id="UP000198917">
    <property type="component" value="Unassembled WGS sequence"/>
</dbReference>
<evidence type="ECO:0000256" key="1">
    <source>
        <dbReference type="ARBA" id="ARBA00005495"/>
    </source>
</evidence>
<dbReference type="GO" id="GO:0016846">
    <property type="term" value="F:carbon-sulfur lyase activity"/>
    <property type="evidence" value="ECO:0007669"/>
    <property type="project" value="InterPro"/>
</dbReference>
<dbReference type="SUPFAM" id="SSF51316">
    <property type="entry name" value="Mss4-like"/>
    <property type="match status" value="1"/>
</dbReference>
<dbReference type="PROSITE" id="PS51891">
    <property type="entry name" value="CENP_V_GFA"/>
    <property type="match status" value="1"/>
</dbReference>
<reference evidence="5 6" key="1">
    <citation type="submission" date="2016-10" db="EMBL/GenBank/DDBJ databases">
        <authorList>
            <person name="Varghese N."/>
            <person name="Submissions S."/>
        </authorList>
    </citation>
    <scope>NUCLEOTIDE SEQUENCE [LARGE SCALE GENOMIC DNA]</scope>
    <source>
        <strain evidence="5 6">PDC82</strain>
    </source>
</reference>
<keyword evidence="3" id="KW-0862">Zinc</keyword>
<evidence type="ECO:0000256" key="3">
    <source>
        <dbReference type="ARBA" id="ARBA00022833"/>
    </source>
</evidence>
<dbReference type="Pfam" id="PF04828">
    <property type="entry name" value="GFA"/>
    <property type="match status" value="1"/>
</dbReference>
<dbReference type="InterPro" id="IPR006913">
    <property type="entry name" value="CENP-V/GFA"/>
</dbReference>
<gene>
    <name evidence="5" type="ORF">SAMN05428983_4910</name>
</gene>
<protein>
    <submittedName>
        <fullName evidence="5">Uncharacterized conserved protein</fullName>
    </submittedName>
</protein>
<evidence type="ECO:0000256" key="4">
    <source>
        <dbReference type="ARBA" id="ARBA00023239"/>
    </source>
</evidence>
<dbReference type="EMBL" id="FNEW01000008">
    <property type="protein sequence ID" value="SDK41636.1"/>
    <property type="molecule type" value="Genomic_DNA"/>
</dbReference>
<comment type="caution">
    <text evidence="5">The sequence shown here is derived from an EMBL/GenBank/DDBJ whole genome shotgun (WGS) entry which is preliminary data.</text>
</comment>
<dbReference type="GO" id="GO:0046872">
    <property type="term" value="F:metal ion binding"/>
    <property type="evidence" value="ECO:0007669"/>
    <property type="project" value="UniProtKB-KW"/>
</dbReference>
<dbReference type="PANTHER" id="PTHR33337:SF40">
    <property type="entry name" value="CENP-V_GFA DOMAIN-CONTAINING PROTEIN-RELATED"/>
    <property type="match status" value="1"/>
</dbReference>
<proteinExistence type="inferred from homology"/>
<comment type="similarity">
    <text evidence="1">Belongs to the Gfa family.</text>
</comment>
<dbReference type="RefSeq" id="WP_092735070.1">
    <property type="nucleotide sequence ID" value="NZ_CP048560.1"/>
</dbReference>
<dbReference type="AlphaFoldDB" id="A0A7Z7FSB0"/>
<evidence type="ECO:0000313" key="6">
    <source>
        <dbReference type="Proteomes" id="UP000198917"/>
    </source>
</evidence>
<name>A0A7Z7FSB0_9HYPH</name>
<dbReference type="PANTHER" id="PTHR33337">
    <property type="entry name" value="GFA DOMAIN-CONTAINING PROTEIN"/>
    <property type="match status" value="1"/>
</dbReference>
<dbReference type="InterPro" id="IPR011057">
    <property type="entry name" value="Mss4-like_sf"/>
</dbReference>
<evidence type="ECO:0000313" key="5">
    <source>
        <dbReference type="EMBL" id="SDK41636.1"/>
    </source>
</evidence>
<dbReference type="Gene3D" id="3.90.1590.10">
    <property type="entry name" value="glutathione-dependent formaldehyde- activating enzyme (gfa)"/>
    <property type="match status" value="1"/>
</dbReference>
<organism evidence="5 6">
    <name type="scientific">Agrobacterium fabrum</name>
    <dbReference type="NCBI Taxonomy" id="1176649"/>
    <lineage>
        <taxon>Bacteria</taxon>
        <taxon>Pseudomonadati</taxon>
        <taxon>Pseudomonadota</taxon>
        <taxon>Alphaproteobacteria</taxon>
        <taxon>Hyphomicrobiales</taxon>
        <taxon>Rhizobiaceae</taxon>
        <taxon>Rhizobium/Agrobacterium group</taxon>
        <taxon>Agrobacterium</taxon>
        <taxon>Agrobacterium tumefaciens complex</taxon>
    </lineage>
</organism>
<keyword evidence="2" id="KW-0479">Metal-binding</keyword>
<accession>A0A7Z7FSB0</accession>
<keyword evidence="4" id="KW-0456">Lyase</keyword>